<comment type="similarity">
    <text evidence="1">Belongs to the aldo/keto reductase family.</text>
</comment>
<keyword evidence="3" id="KW-0560">Oxidoreductase</keyword>
<dbReference type="PROSITE" id="PS00063">
    <property type="entry name" value="ALDOKETO_REDUCTASE_3"/>
    <property type="match status" value="1"/>
</dbReference>
<dbReference type="EMBL" id="JBHSBN010000010">
    <property type="protein sequence ID" value="MFC4107490.1"/>
    <property type="molecule type" value="Genomic_DNA"/>
</dbReference>
<dbReference type="Gene3D" id="3.20.20.100">
    <property type="entry name" value="NADP-dependent oxidoreductase domain"/>
    <property type="match status" value="1"/>
</dbReference>
<evidence type="ECO:0000259" key="4">
    <source>
        <dbReference type="Pfam" id="PF00248"/>
    </source>
</evidence>
<keyword evidence="2" id="KW-0521">NADP</keyword>
<dbReference type="InterPro" id="IPR018170">
    <property type="entry name" value="Aldo/ket_reductase_CS"/>
</dbReference>
<dbReference type="InterPro" id="IPR036812">
    <property type="entry name" value="NAD(P)_OxRdtase_dom_sf"/>
</dbReference>
<dbReference type="Pfam" id="PF00248">
    <property type="entry name" value="Aldo_ket_red"/>
    <property type="match status" value="1"/>
</dbReference>
<proteinExistence type="inferred from homology"/>
<dbReference type="PROSITE" id="PS00798">
    <property type="entry name" value="ALDOKETO_REDUCTASE_1"/>
    <property type="match status" value="1"/>
</dbReference>
<dbReference type="SUPFAM" id="SSF51430">
    <property type="entry name" value="NAD(P)-linked oxidoreductase"/>
    <property type="match status" value="1"/>
</dbReference>
<dbReference type="PANTHER" id="PTHR43827:SF3">
    <property type="entry name" value="NADP-DEPENDENT OXIDOREDUCTASE DOMAIN-CONTAINING PROTEIN"/>
    <property type="match status" value="1"/>
</dbReference>
<evidence type="ECO:0000313" key="6">
    <source>
        <dbReference type="Proteomes" id="UP001595868"/>
    </source>
</evidence>
<name>A0ABV8KMZ1_9ACTN</name>
<dbReference type="Proteomes" id="UP001595868">
    <property type="component" value="Unassembled WGS sequence"/>
</dbReference>
<evidence type="ECO:0000256" key="1">
    <source>
        <dbReference type="ARBA" id="ARBA00007905"/>
    </source>
</evidence>
<dbReference type="PIRSF" id="PIRSF000097">
    <property type="entry name" value="AKR"/>
    <property type="match status" value="1"/>
</dbReference>
<keyword evidence="6" id="KW-1185">Reference proteome</keyword>
<accession>A0ABV8KMZ1</accession>
<organism evidence="5 6">
    <name type="scientific">Micromonospora zhanjiangensis</name>
    <dbReference type="NCBI Taxonomy" id="1522057"/>
    <lineage>
        <taxon>Bacteria</taxon>
        <taxon>Bacillati</taxon>
        <taxon>Actinomycetota</taxon>
        <taxon>Actinomycetes</taxon>
        <taxon>Micromonosporales</taxon>
        <taxon>Micromonosporaceae</taxon>
        <taxon>Micromonospora</taxon>
    </lineage>
</organism>
<dbReference type="InterPro" id="IPR020471">
    <property type="entry name" value="AKR"/>
</dbReference>
<protein>
    <submittedName>
        <fullName evidence="5">Aldo/keto reductase</fullName>
    </submittedName>
</protein>
<evidence type="ECO:0000313" key="5">
    <source>
        <dbReference type="EMBL" id="MFC4107490.1"/>
    </source>
</evidence>
<dbReference type="RefSeq" id="WP_377546462.1">
    <property type="nucleotide sequence ID" value="NZ_JBHSBN010000010.1"/>
</dbReference>
<dbReference type="CDD" id="cd19071">
    <property type="entry name" value="AKR_AKR1-5-like"/>
    <property type="match status" value="1"/>
</dbReference>
<dbReference type="PANTHER" id="PTHR43827">
    <property type="entry name" value="2,5-DIKETO-D-GLUCONIC ACID REDUCTASE"/>
    <property type="match status" value="1"/>
</dbReference>
<dbReference type="InterPro" id="IPR023210">
    <property type="entry name" value="NADP_OxRdtase_dom"/>
</dbReference>
<gene>
    <name evidence="5" type="ORF">ACFOX0_16355</name>
</gene>
<reference evidence="6" key="1">
    <citation type="journal article" date="2019" name="Int. J. Syst. Evol. Microbiol.">
        <title>The Global Catalogue of Microorganisms (GCM) 10K type strain sequencing project: providing services to taxonomists for standard genome sequencing and annotation.</title>
        <authorList>
            <consortium name="The Broad Institute Genomics Platform"/>
            <consortium name="The Broad Institute Genome Sequencing Center for Infectious Disease"/>
            <person name="Wu L."/>
            <person name="Ma J."/>
        </authorList>
    </citation>
    <scope>NUCLEOTIDE SEQUENCE [LARGE SCALE GENOMIC DNA]</scope>
    <source>
        <strain evidence="6">2902at01</strain>
    </source>
</reference>
<sequence length="258" mass="28296">MSSDQPTAPLPSGARMPLLGFGTWQLTGNAAYDAVLAALTAGYRHIDTATMYRNEDQVGRAVRDSGVPRADIFITTKWPPERAGRVRETLAASLAALDTDYVDLWLVHAPPRTDDVAVWREFIAARDEGQTRSIGVSNYGLDQIDALTRATGELPAVNQIRWSPTLYDANLADGHSERGVVLEGYSALKNIDLDDPVLVRVADAHGVTPAQVVLRWHLDHGFVAIPKSATPERIRSNLDVFGFRLTDEQIAEIDALER</sequence>
<dbReference type="PRINTS" id="PR00069">
    <property type="entry name" value="ALDKETRDTASE"/>
</dbReference>
<feature type="domain" description="NADP-dependent oxidoreductase" evidence="4">
    <location>
        <begin position="19"/>
        <end position="257"/>
    </location>
</feature>
<dbReference type="PROSITE" id="PS00062">
    <property type="entry name" value="ALDOKETO_REDUCTASE_2"/>
    <property type="match status" value="1"/>
</dbReference>
<comment type="caution">
    <text evidence="5">The sequence shown here is derived from an EMBL/GenBank/DDBJ whole genome shotgun (WGS) entry which is preliminary data.</text>
</comment>
<evidence type="ECO:0000256" key="3">
    <source>
        <dbReference type="ARBA" id="ARBA00023002"/>
    </source>
</evidence>
<evidence type="ECO:0000256" key="2">
    <source>
        <dbReference type="ARBA" id="ARBA00022857"/>
    </source>
</evidence>